<accession>A0A1D2L484</accession>
<dbReference type="EMBL" id="OUNC01000002">
    <property type="protein sequence ID" value="SPP26632.1"/>
    <property type="molecule type" value="Genomic_DNA"/>
</dbReference>
<feature type="binding site" evidence="14">
    <location>
        <position position="326"/>
    </location>
    <ligand>
        <name>FAD</name>
        <dbReference type="ChEBI" id="CHEBI:57692"/>
    </ligand>
</feature>
<evidence type="ECO:0000259" key="17">
    <source>
        <dbReference type="Pfam" id="PF02852"/>
    </source>
</evidence>
<reference evidence="20" key="2">
    <citation type="submission" date="2018-04" db="EMBL/GenBank/DDBJ databases">
        <authorList>
            <person name="Go L.Y."/>
            <person name="Mitchell J.A."/>
        </authorList>
    </citation>
    <scope>NUCLEOTIDE SEQUENCE</scope>
    <source>
        <strain evidence="20">BSAS1 3</strain>
    </source>
</reference>
<dbReference type="InterPro" id="IPR004099">
    <property type="entry name" value="Pyr_nucl-diS_OxRdtase_dimer"/>
</dbReference>
<reference evidence="19 21" key="1">
    <citation type="submission" date="2017-09" db="EMBL/GenBank/DDBJ databases">
        <title>Complete Genome Sequences of Two Strains of the Meat Spoilage Bacterium Brochothrix thermosphacta Isolated from Ground Chicken.</title>
        <authorList>
            <person name="Paoli G.C."/>
            <person name="Wijey C."/>
            <person name="Chen C.-Y."/>
            <person name="Nguyen L."/>
            <person name="Yan X."/>
            <person name="Irwin P.L."/>
        </authorList>
    </citation>
    <scope>NUCLEOTIDE SEQUENCE [LARGE SCALE GENOMIC DNA]</scope>
    <source>
        <strain evidence="19 21">BI</strain>
    </source>
</reference>
<feature type="binding site" evidence="14">
    <location>
        <position position="51"/>
    </location>
    <ligand>
        <name>FAD</name>
        <dbReference type="ChEBI" id="CHEBI:57692"/>
    </ligand>
</feature>
<comment type="similarity">
    <text evidence="2 16">Belongs to the class-I pyridine nucleotide-disulfide oxidoreductase family.</text>
</comment>
<evidence type="ECO:0000313" key="20">
    <source>
        <dbReference type="EMBL" id="SPP26632.1"/>
    </source>
</evidence>
<feature type="disulfide bond" description="Redox-active" evidence="15">
    <location>
        <begin position="42"/>
        <end position="47"/>
    </location>
</feature>
<dbReference type="InterPro" id="IPR036188">
    <property type="entry name" value="FAD/NAD-bd_sf"/>
</dbReference>
<keyword evidence="8 16" id="KW-0560">Oxidoreductase</keyword>
<dbReference type="KEGG" id="bths:CNY62_01975"/>
<evidence type="ECO:0000256" key="5">
    <source>
        <dbReference type="ARBA" id="ARBA00022490"/>
    </source>
</evidence>
<dbReference type="SUPFAM" id="SSF55424">
    <property type="entry name" value="FAD/NAD-linked reductases, dimerisation (C-terminal) domain"/>
    <property type="match status" value="1"/>
</dbReference>
<evidence type="ECO:0000256" key="2">
    <source>
        <dbReference type="ARBA" id="ARBA00007532"/>
    </source>
</evidence>
<keyword evidence="6 16" id="KW-0285">Flavoprotein</keyword>
<evidence type="ECO:0000313" key="22">
    <source>
        <dbReference type="Proteomes" id="UP000270190"/>
    </source>
</evidence>
<protein>
    <recommendedName>
        <fullName evidence="4 16">Dihydrolipoyl dehydrogenase</fullName>
        <ecNumber evidence="3 16">1.8.1.4</ecNumber>
    </recommendedName>
</protein>
<dbReference type="InterPro" id="IPR012999">
    <property type="entry name" value="Pyr_OxRdtase_I_AS"/>
</dbReference>
<proteinExistence type="inferred from homology"/>
<name>A0A1D2L484_BROTH</name>
<keyword evidence="14" id="KW-0547">Nucleotide-binding</keyword>
<evidence type="ECO:0000256" key="7">
    <source>
        <dbReference type="ARBA" id="ARBA00022827"/>
    </source>
</evidence>
<feature type="domain" description="FAD/NAD(P)-binding" evidence="18">
    <location>
        <begin position="5"/>
        <end position="341"/>
    </location>
</feature>
<dbReference type="SUPFAM" id="SSF51905">
    <property type="entry name" value="FAD/NAD(P)-binding domain"/>
    <property type="match status" value="1"/>
</dbReference>
<dbReference type="Gene3D" id="3.50.50.60">
    <property type="entry name" value="FAD/NAD(P)-binding domain"/>
    <property type="match status" value="2"/>
</dbReference>
<dbReference type="Pfam" id="PF02852">
    <property type="entry name" value="Pyr_redox_dim"/>
    <property type="match status" value="1"/>
</dbReference>
<feature type="active site" description="Proton acceptor" evidence="13">
    <location>
        <position position="459"/>
    </location>
</feature>
<comment type="catalytic activity">
    <reaction evidence="12 16">
        <text>N(6)-[(R)-dihydrolipoyl]-L-lysyl-[protein] + NAD(+) = N(6)-[(R)-lipoyl]-L-lysyl-[protein] + NADH + H(+)</text>
        <dbReference type="Rhea" id="RHEA:15045"/>
        <dbReference type="Rhea" id="RHEA-COMP:10474"/>
        <dbReference type="Rhea" id="RHEA-COMP:10475"/>
        <dbReference type="ChEBI" id="CHEBI:15378"/>
        <dbReference type="ChEBI" id="CHEBI:57540"/>
        <dbReference type="ChEBI" id="CHEBI:57945"/>
        <dbReference type="ChEBI" id="CHEBI:83099"/>
        <dbReference type="ChEBI" id="CHEBI:83100"/>
        <dbReference type="EC" id="1.8.1.4"/>
    </reaction>
</comment>
<dbReference type="Gene3D" id="3.30.390.30">
    <property type="match status" value="1"/>
</dbReference>
<keyword evidence="10" id="KW-1015">Disulfide bond</keyword>
<reference evidence="22" key="3">
    <citation type="submission" date="2018-04" db="EMBL/GenBank/DDBJ databases">
        <authorList>
            <person name="Illikoud N."/>
        </authorList>
    </citation>
    <scope>NUCLEOTIDE SEQUENCE [LARGE SCALE GENOMIC DNA]</scope>
</reference>
<feature type="binding site" evidence="14">
    <location>
        <begin position="194"/>
        <end position="201"/>
    </location>
    <ligand>
        <name>NAD(+)</name>
        <dbReference type="ChEBI" id="CHEBI:57540"/>
    </ligand>
</feature>
<dbReference type="FunFam" id="3.30.390.30:FF:000001">
    <property type="entry name" value="Dihydrolipoyl dehydrogenase"/>
    <property type="match status" value="1"/>
</dbReference>
<feature type="binding site" evidence="14">
    <location>
        <position position="217"/>
    </location>
    <ligand>
        <name>NAD(+)</name>
        <dbReference type="ChEBI" id="CHEBI:57540"/>
    </ligand>
</feature>
<dbReference type="AlphaFoldDB" id="A0A1D2L484"/>
<keyword evidence="11 16" id="KW-0676">Redox-active center</keyword>
<gene>
    <name evidence="19" type="primary">lpdA</name>
    <name evidence="20" type="synonym">lpdV</name>
    <name evidence="20" type="ORF">BTBSAS_100101</name>
    <name evidence="19" type="ORF">CNY62_01975</name>
</gene>
<feature type="domain" description="Pyridine nucleotide-disulphide oxidoreductase dimerisation" evidence="17">
    <location>
        <begin position="361"/>
        <end position="470"/>
    </location>
</feature>
<dbReference type="OrthoDB" id="9800167at2"/>
<dbReference type="NCBIfam" id="TIGR01350">
    <property type="entry name" value="lipoamide_DH"/>
    <property type="match status" value="1"/>
</dbReference>
<evidence type="ECO:0000256" key="12">
    <source>
        <dbReference type="ARBA" id="ARBA00049187"/>
    </source>
</evidence>
<evidence type="ECO:0000313" key="19">
    <source>
        <dbReference type="EMBL" id="ATF25252.1"/>
    </source>
</evidence>
<dbReference type="PROSITE" id="PS00076">
    <property type="entry name" value="PYRIDINE_REDOX_1"/>
    <property type="match status" value="1"/>
</dbReference>
<keyword evidence="7 14" id="KW-0274">FAD</keyword>
<dbReference type="PIRSF" id="PIRSF000350">
    <property type="entry name" value="Mercury_reductase_MerA"/>
    <property type="match status" value="1"/>
</dbReference>
<evidence type="ECO:0000256" key="15">
    <source>
        <dbReference type="PIRSR" id="PIRSR000350-4"/>
    </source>
</evidence>
<keyword evidence="21" id="KW-1185">Reference proteome</keyword>
<evidence type="ECO:0000256" key="6">
    <source>
        <dbReference type="ARBA" id="ARBA00022630"/>
    </source>
</evidence>
<dbReference type="GO" id="GO:0050660">
    <property type="term" value="F:flavin adenine dinucleotide binding"/>
    <property type="evidence" value="ECO:0007669"/>
    <property type="project" value="InterPro"/>
</dbReference>
<dbReference type="GeneID" id="66538144"/>
<dbReference type="Proteomes" id="UP000243591">
    <property type="component" value="Chromosome"/>
</dbReference>
<comment type="cofactor">
    <cofactor evidence="14 16">
        <name>FAD</name>
        <dbReference type="ChEBI" id="CHEBI:57692"/>
    </cofactor>
    <text evidence="14 16">Binds 1 FAD per subunit.</text>
</comment>
<evidence type="ECO:0000256" key="3">
    <source>
        <dbReference type="ARBA" id="ARBA00012608"/>
    </source>
</evidence>
<evidence type="ECO:0000259" key="18">
    <source>
        <dbReference type="Pfam" id="PF07992"/>
    </source>
</evidence>
<dbReference type="InterPro" id="IPR050151">
    <property type="entry name" value="Class-I_Pyr_Nuc-Dis_Oxidored"/>
</dbReference>
<sequence>MANEYDVVVLGGGTGGYVAAIAAAKKGQRVAVVEKDKLGGTCLHRGCIPTKALLRSAEVLETVKQAAAFGVTLGSDSGLETSTINFVNAQARKQKIVDQLEAGVKGLMKKGKIDVFYGTGTILGPSIFSPTAGTISITYSDDQEPEMIIPKSLIIATGSQPQSLPGLNFDEETVLSSDGMLQLEALPESLVIVGGGVIGMEWASMLHDFGVKVTVLEYADRIIPTEDAELSRTLQRIKTKKGITIVTKAKVLADTFTKTEDGITIQAEVKGETITYSAEKIMVSVGRKANTTSIGLQNTAIKTDRDFIEVNDHYQTAESHMYAIGDCIPTMQLAHVAMHEGQAAVDHIVDGDSEKMNYDQVPRCVYTTPEIASVGISEAQAKERGHEVKVGKFNFQGNGKALVFGEAEGFIKVVADKETNDLLGVSIIGPHATDLISEAGLAQVLDATPWEIGTTIHPHPTLSEALAEAALAVDGNAVHG</sequence>
<dbReference type="PANTHER" id="PTHR22912">
    <property type="entry name" value="DISULFIDE OXIDOREDUCTASE"/>
    <property type="match status" value="1"/>
</dbReference>
<comment type="subcellular location">
    <subcellularLocation>
        <location evidence="1">Cytoplasm</location>
    </subcellularLocation>
</comment>
<keyword evidence="9 14" id="KW-0520">NAD</keyword>
<dbReference type="PANTHER" id="PTHR22912:SF217">
    <property type="entry name" value="DIHYDROLIPOYL DEHYDROGENASE"/>
    <property type="match status" value="1"/>
</dbReference>
<dbReference type="GO" id="GO:0006103">
    <property type="term" value="P:2-oxoglutarate metabolic process"/>
    <property type="evidence" value="ECO:0007669"/>
    <property type="project" value="TreeGrafter"/>
</dbReference>
<dbReference type="STRING" id="2756.BFR44_01610"/>
<feature type="binding site" evidence="14">
    <location>
        <position position="120"/>
    </location>
    <ligand>
        <name>FAD</name>
        <dbReference type="ChEBI" id="CHEBI:57692"/>
    </ligand>
</feature>
<dbReference type="EMBL" id="CP023483">
    <property type="protein sequence ID" value="ATF25252.1"/>
    <property type="molecule type" value="Genomic_DNA"/>
</dbReference>
<dbReference type="EC" id="1.8.1.4" evidence="3 16"/>
<evidence type="ECO:0000313" key="21">
    <source>
        <dbReference type="Proteomes" id="UP000243591"/>
    </source>
</evidence>
<evidence type="ECO:0000256" key="14">
    <source>
        <dbReference type="PIRSR" id="PIRSR000350-3"/>
    </source>
</evidence>
<dbReference type="InterPro" id="IPR016156">
    <property type="entry name" value="FAD/NAD-linked_Rdtase_dimer_sf"/>
</dbReference>
<dbReference type="GO" id="GO:0004148">
    <property type="term" value="F:dihydrolipoyl dehydrogenase (NADH) activity"/>
    <property type="evidence" value="ECO:0007669"/>
    <property type="project" value="UniProtKB-EC"/>
</dbReference>
<dbReference type="GO" id="GO:0005737">
    <property type="term" value="C:cytoplasm"/>
    <property type="evidence" value="ECO:0007669"/>
    <property type="project" value="UniProtKB-SubCell"/>
</dbReference>
<dbReference type="InterPro" id="IPR023753">
    <property type="entry name" value="FAD/NAD-binding_dom"/>
</dbReference>
<evidence type="ECO:0000256" key="1">
    <source>
        <dbReference type="ARBA" id="ARBA00004496"/>
    </source>
</evidence>
<evidence type="ECO:0000256" key="10">
    <source>
        <dbReference type="ARBA" id="ARBA00023157"/>
    </source>
</evidence>
<dbReference type="PRINTS" id="PR00368">
    <property type="entry name" value="FADPNR"/>
</dbReference>
<comment type="miscellaneous">
    <text evidence="16">The active site is a redox-active disulfide bond.</text>
</comment>
<dbReference type="InterPro" id="IPR006258">
    <property type="entry name" value="Lipoamide_DH"/>
</dbReference>
<evidence type="ECO:0000256" key="8">
    <source>
        <dbReference type="ARBA" id="ARBA00023002"/>
    </source>
</evidence>
<evidence type="ECO:0000256" key="16">
    <source>
        <dbReference type="RuleBase" id="RU003692"/>
    </source>
</evidence>
<dbReference type="InterPro" id="IPR001100">
    <property type="entry name" value="Pyr_nuc-diS_OxRdtase"/>
</dbReference>
<dbReference type="Proteomes" id="UP000270190">
    <property type="component" value="Unassembled WGS sequence"/>
</dbReference>
<evidence type="ECO:0000256" key="11">
    <source>
        <dbReference type="ARBA" id="ARBA00023284"/>
    </source>
</evidence>
<evidence type="ECO:0000256" key="4">
    <source>
        <dbReference type="ARBA" id="ARBA00016961"/>
    </source>
</evidence>
<evidence type="ECO:0000256" key="9">
    <source>
        <dbReference type="ARBA" id="ARBA00023027"/>
    </source>
</evidence>
<dbReference type="Pfam" id="PF07992">
    <property type="entry name" value="Pyr_redox_2"/>
    <property type="match status" value="1"/>
</dbReference>
<keyword evidence="5" id="KW-0963">Cytoplasm</keyword>
<dbReference type="RefSeq" id="WP_069119448.1">
    <property type="nucleotide sequence ID" value="NZ_CBCPHX010000003.1"/>
</dbReference>
<feature type="binding site" evidence="14">
    <location>
        <position position="286"/>
    </location>
    <ligand>
        <name>NAD(+)</name>
        <dbReference type="ChEBI" id="CHEBI:57540"/>
    </ligand>
</feature>
<evidence type="ECO:0000256" key="13">
    <source>
        <dbReference type="PIRSR" id="PIRSR000350-2"/>
    </source>
</evidence>
<feature type="binding site" evidence="14">
    <location>
        <begin position="157"/>
        <end position="159"/>
    </location>
    <ligand>
        <name>FAD</name>
        <dbReference type="ChEBI" id="CHEBI:57692"/>
    </ligand>
</feature>
<organism evidence="19 21">
    <name type="scientific">Brochothrix thermosphacta</name>
    <name type="common">Microbacterium thermosphactum</name>
    <dbReference type="NCBI Taxonomy" id="2756"/>
    <lineage>
        <taxon>Bacteria</taxon>
        <taxon>Bacillati</taxon>
        <taxon>Bacillota</taxon>
        <taxon>Bacilli</taxon>
        <taxon>Bacillales</taxon>
        <taxon>Listeriaceae</taxon>
        <taxon>Brochothrix</taxon>
    </lineage>
</organism>
<dbReference type="PRINTS" id="PR00411">
    <property type="entry name" value="PNDRDTASEI"/>
</dbReference>